<evidence type="ECO:0000313" key="2">
    <source>
        <dbReference type="EMBL" id="JAH71807.1"/>
    </source>
</evidence>
<organism evidence="2">
    <name type="scientific">Anguilla anguilla</name>
    <name type="common">European freshwater eel</name>
    <name type="synonym">Muraena anguilla</name>
    <dbReference type="NCBI Taxonomy" id="7936"/>
    <lineage>
        <taxon>Eukaryota</taxon>
        <taxon>Metazoa</taxon>
        <taxon>Chordata</taxon>
        <taxon>Craniata</taxon>
        <taxon>Vertebrata</taxon>
        <taxon>Euteleostomi</taxon>
        <taxon>Actinopterygii</taxon>
        <taxon>Neopterygii</taxon>
        <taxon>Teleostei</taxon>
        <taxon>Anguilliformes</taxon>
        <taxon>Anguillidae</taxon>
        <taxon>Anguilla</taxon>
    </lineage>
</organism>
<protein>
    <recommendedName>
        <fullName evidence="1">NERD domain-containing protein</fullName>
    </recommendedName>
</protein>
<feature type="domain" description="NERD" evidence="1">
    <location>
        <begin position="1"/>
        <end position="21"/>
    </location>
</feature>
<proteinExistence type="predicted"/>
<sequence length="21" mass="2596">MRRIRRIDHVTYRAIGVKIIE</sequence>
<dbReference type="AlphaFoldDB" id="A0A0E9V195"/>
<evidence type="ECO:0000259" key="1">
    <source>
        <dbReference type="PROSITE" id="PS50965"/>
    </source>
</evidence>
<accession>A0A0E9V195</accession>
<name>A0A0E9V195_ANGAN</name>
<dbReference type="PROSITE" id="PS50965">
    <property type="entry name" value="NERD"/>
    <property type="match status" value="1"/>
</dbReference>
<dbReference type="EMBL" id="GBXM01036770">
    <property type="protein sequence ID" value="JAH71807.1"/>
    <property type="molecule type" value="Transcribed_RNA"/>
</dbReference>
<reference evidence="2" key="1">
    <citation type="submission" date="2014-11" db="EMBL/GenBank/DDBJ databases">
        <authorList>
            <person name="Amaro Gonzalez C."/>
        </authorList>
    </citation>
    <scope>NUCLEOTIDE SEQUENCE</scope>
</reference>
<reference evidence="2" key="2">
    <citation type="journal article" date="2015" name="Fish Shellfish Immunol.">
        <title>Early steps in the European eel (Anguilla anguilla)-Vibrio vulnificus interaction in the gills: Role of the RtxA13 toxin.</title>
        <authorList>
            <person name="Callol A."/>
            <person name="Pajuelo D."/>
            <person name="Ebbesson L."/>
            <person name="Teles M."/>
            <person name="MacKenzie S."/>
            <person name="Amaro C."/>
        </authorList>
    </citation>
    <scope>NUCLEOTIDE SEQUENCE</scope>
</reference>
<dbReference type="InterPro" id="IPR011528">
    <property type="entry name" value="NERD"/>
</dbReference>